<organism evidence="1 2">
    <name type="scientific">Macrococcoides canis</name>
    <dbReference type="NCBI Taxonomy" id="1855823"/>
    <lineage>
        <taxon>Bacteria</taxon>
        <taxon>Bacillati</taxon>
        <taxon>Bacillota</taxon>
        <taxon>Bacilli</taxon>
        <taxon>Bacillales</taxon>
        <taxon>Staphylococcaceae</taxon>
        <taxon>Macrococcoides</taxon>
    </lineage>
</organism>
<gene>
    <name evidence="1" type="ORF">GTN30_06055</name>
</gene>
<dbReference type="EMBL" id="CP047363">
    <property type="protein sequence ID" value="QIH78229.1"/>
    <property type="molecule type" value="Genomic_DNA"/>
</dbReference>
<reference evidence="1" key="1">
    <citation type="journal article" date="2020" name="Antimicrob. Agents Chemother.">
        <title>The novel macrolide resistance genes mef(D), msr(F) and msr(H) are present on resistance islands in Macrococcus canis, Macrococcus caseolyticus and Staphylococcus aureus.</title>
        <authorList>
            <person name="Schwendener S."/>
            <person name="Dona V."/>
            <person name="Perreten V."/>
        </authorList>
    </citation>
    <scope>NUCLEOTIDE SEQUENCE</scope>
    <source>
        <strain evidence="1">Epi0076A</strain>
    </source>
</reference>
<evidence type="ECO:0000313" key="1">
    <source>
        <dbReference type="EMBL" id="QIH78229.1"/>
    </source>
</evidence>
<protein>
    <submittedName>
        <fullName evidence="1">Uncharacterized protein</fullName>
    </submittedName>
</protein>
<dbReference type="RefSeq" id="WP_164953374.1">
    <property type="nucleotide sequence ID" value="NZ_CP047363.1"/>
</dbReference>
<sequence length="164" mass="19335">MLKKKESTKHTIQNEYYNYIALERFDHDMIMHFYQVVPEGIVKQCSLIMSMISAKLISESLAAPIEDFEDDIMEIKTYRSELYNTKTPICELEKILKYVNNIVVNFNHISFLLELYYEGPDKDEQVANIILSPELTKYLYSKINSVVYAYETQYGEINLKDYIV</sequence>
<accession>A0AAE6X166</accession>
<dbReference type="Proteomes" id="UP000501122">
    <property type="component" value="Chromosome"/>
</dbReference>
<evidence type="ECO:0000313" key="2">
    <source>
        <dbReference type="Proteomes" id="UP000501122"/>
    </source>
</evidence>
<dbReference type="AlphaFoldDB" id="A0AAE6X166"/>
<proteinExistence type="predicted"/>
<name>A0AAE6X166_9STAP</name>